<dbReference type="Gene3D" id="1.20.58.1910">
    <property type="match status" value="1"/>
</dbReference>
<dbReference type="OrthoDB" id="16547at2759"/>
<dbReference type="PANTHER" id="PTHR33594">
    <property type="entry name" value="SUPERFAMILY HYDROLASE, PUTATIVE (AFU_ORTHOLOGUE AFUA_1G03035)-RELATED"/>
    <property type="match status" value="1"/>
</dbReference>
<name>A0A1Z5JVU4_FISSO</name>
<dbReference type="PANTHER" id="PTHR33594:SF1">
    <property type="entry name" value="HD_PDEASE DOMAIN-CONTAINING PROTEIN"/>
    <property type="match status" value="1"/>
</dbReference>
<dbReference type="Gene3D" id="1.10.472.50">
    <property type="entry name" value="HD-domain/PDEase-like"/>
    <property type="match status" value="1"/>
</dbReference>
<dbReference type="Proteomes" id="UP000198406">
    <property type="component" value="Unassembled WGS sequence"/>
</dbReference>
<dbReference type="InParanoid" id="A0A1Z5JVU4"/>
<protein>
    <recommendedName>
        <fullName evidence="3">HD/PDEase domain-containing protein</fullName>
    </recommendedName>
</protein>
<evidence type="ECO:0008006" key="3">
    <source>
        <dbReference type="Google" id="ProtNLM"/>
    </source>
</evidence>
<gene>
    <name evidence="1" type="ORF">FisN_18Hh136</name>
</gene>
<organism evidence="1 2">
    <name type="scientific">Fistulifera solaris</name>
    <name type="common">Oleaginous diatom</name>
    <dbReference type="NCBI Taxonomy" id="1519565"/>
    <lineage>
        <taxon>Eukaryota</taxon>
        <taxon>Sar</taxon>
        <taxon>Stramenopiles</taxon>
        <taxon>Ochrophyta</taxon>
        <taxon>Bacillariophyta</taxon>
        <taxon>Bacillariophyceae</taxon>
        <taxon>Bacillariophycidae</taxon>
        <taxon>Naviculales</taxon>
        <taxon>Naviculaceae</taxon>
        <taxon>Fistulifera</taxon>
    </lineage>
</organism>
<evidence type="ECO:0000313" key="2">
    <source>
        <dbReference type="Proteomes" id="UP000198406"/>
    </source>
</evidence>
<reference evidence="1 2" key="1">
    <citation type="journal article" date="2015" name="Plant Cell">
        <title>Oil accumulation by the oleaginous diatom Fistulifera solaris as revealed by the genome and transcriptome.</title>
        <authorList>
            <person name="Tanaka T."/>
            <person name="Maeda Y."/>
            <person name="Veluchamy A."/>
            <person name="Tanaka M."/>
            <person name="Abida H."/>
            <person name="Marechal E."/>
            <person name="Bowler C."/>
            <person name="Muto M."/>
            <person name="Sunaga Y."/>
            <person name="Tanaka M."/>
            <person name="Yoshino T."/>
            <person name="Taniguchi T."/>
            <person name="Fukuda Y."/>
            <person name="Nemoto M."/>
            <person name="Matsumoto M."/>
            <person name="Wong P.S."/>
            <person name="Aburatani S."/>
            <person name="Fujibuchi W."/>
        </authorList>
    </citation>
    <scope>NUCLEOTIDE SEQUENCE [LARGE SCALE GENOMIC DNA]</scope>
    <source>
        <strain evidence="1 2">JPCC DA0580</strain>
    </source>
</reference>
<comment type="caution">
    <text evidence="1">The sequence shown here is derived from an EMBL/GenBank/DDBJ whole genome shotgun (WGS) entry which is preliminary data.</text>
</comment>
<sequence>MDIILQRVQIELKSFYHNNPQIPESHGFGHAMAVFQHAARAVEACSPPLSSETAIQVQISAMLHDVDDEKYFPNNQFLHTKTILQKAQVPSEYWECILFMSRLVSCSKNGNRIPESIIQSGNYHLLIPRWADRLEAVGLQGVWRCFQYTQEQQRPLWSKHTPRPQTADEVWALATPGRFQAYQDRGGTSEDMISHYYDKLLHIARPPADLIRNSYLENQFRDVTQILIDICLLFGKEGKIDESFFLERMPRSREWRVLER</sequence>
<keyword evidence="2" id="KW-1185">Reference proteome</keyword>
<dbReference type="SUPFAM" id="SSF109604">
    <property type="entry name" value="HD-domain/PDEase-like"/>
    <property type="match status" value="1"/>
</dbReference>
<evidence type="ECO:0000313" key="1">
    <source>
        <dbReference type="EMBL" id="GAX17928.1"/>
    </source>
</evidence>
<dbReference type="AlphaFoldDB" id="A0A1Z5JVU4"/>
<accession>A0A1Z5JVU4</accession>
<proteinExistence type="predicted"/>
<dbReference type="EMBL" id="BDSP01000123">
    <property type="protein sequence ID" value="GAX17928.1"/>
    <property type="molecule type" value="Genomic_DNA"/>
</dbReference>